<keyword evidence="4 6" id="KW-0663">Pyridoxal phosphate</keyword>
<keyword evidence="5 6" id="KW-0413">Isomerase</keyword>
<dbReference type="NCBIfam" id="TIGR00492">
    <property type="entry name" value="alr"/>
    <property type="match status" value="1"/>
</dbReference>
<dbReference type="EC" id="5.1.1.1" evidence="3 6"/>
<dbReference type="SUPFAM" id="SSF51419">
    <property type="entry name" value="PLP-binding barrel"/>
    <property type="match status" value="1"/>
</dbReference>
<evidence type="ECO:0000259" key="9">
    <source>
        <dbReference type="SMART" id="SM01005"/>
    </source>
</evidence>
<dbReference type="KEGG" id="mhey:H2LOC_003055"/>
<dbReference type="Proteomes" id="UP000309061">
    <property type="component" value="Chromosome"/>
</dbReference>
<dbReference type="Gene3D" id="3.20.20.10">
    <property type="entry name" value="Alanine racemase"/>
    <property type="match status" value="1"/>
</dbReference>
<dbReference type="Gene3D" id="2.40.37.10">
    <property type="entry name" value="Lyase, Ornithine Decarboxylase, Chain A, domain 1"/>
    <property type="match status" value="1"/>
</dbReference>
<dbReference type="EMBL" id="CP046052">
    <property type="protein sequence ID" value="QGM44749.1"/>
    <property type="molecule type" value="Genomic_DNA"/>
</dbReference>
<dbReference type="InterPro" id="IPR000821">
    <property type="entry name" value="Ala_racemase"/>
</dbReference>
<dbReference type="InterPro" id="IPR001608">
    <property type="entry name" value="Ala_racemase_N"/>
</dbReference>
<feature type="modified residue" description="N6-(pyridoxal phosphate)lysine" evidence="6 7">
    <location>
        <position position="48"/>
    </location>
</feature>
<keyword evidence="11" id="KW-1185">Reference proteome</keyword>
<dbReference type="RefSeq" id="WP_136495046.1">
    <property type="nucleotide sequence ID" value="NZ_CP046052.1"/>
</dbReference>
<dbReference type="SUPFAM" id="SSF50621">
    <property type="entry name" value="Alanine racemase C-terminal domain-like"/>
    <property type="match status" value="1"/>
</dbReference>
<dbReference type="Pfam" id="PF01168">
    <property type="entry name" value="Ala_racemase_N"/>
    <property type="match status" value="1"/>
</dbReference>
<evidence type="ECO:0000256" key="5">
    <source>
        <dbReference type="ARBA" id="ARBA00023235"/>
    </source>
</evidence>
<feature type="active site" description="Proton acceptor; specific for D-alanine" evidence="6">
    <location>
        <position position="48"/>
    </location>
</feature>
<reference evidence="10 11" key="1">
    <citation type="submission" date="2019-11" db="EMBL/GenBank/DDBJ databases">
        <title>The genome sequence of Methylocystis heyeri.</title>
        <authorList>
            <person name="Oshkin I.Y."/>
            <person name="Miroshnikov K."/>
            <person name="Dedysh S.N."/>
        </authorList>
    </citation>
    <scope>NUCLEOTIDE SEQUENCE [LARGE SCALE GENOMIC DNA]</scope>
    <source>
        <strain evidence="10 11">H2</strain>
    </source>
</reference>
<dbReference type="InterPro" id="IPR029066">
    <property type="entry name" value="PLP-binding_barrel"/>
</dbReference>
<dbReference type="PRINTS" id="PR00992">
    <property type="entry name" value="ALARACEMASE"/>
</dbReference>
<comment type="function">
    <text evidence="6">Catalyzes the interconversion of L-alanine and D-alanine. May also act on other amino acids.</text>
</comment>
<evidence type="ECO:0000313" key="10">
    <source>
        <dbReference type="EMBL" id="QGM44749.1"/>
    </source>
</evidence>
<dbReference type="InterPro" id="IPR009006">
    <property type="entry name" value="Ala_racemase/Decarboxylase_C"/>
</dbReference>
<comment type="similarity">
    <text evidence="6">Belongs to the alanine racemase family.</text>
</comment>
<dbReference type="PANTHER" id="PTHR30511">
    <property type="entry name" value="ALANINE RACEMASE"/>
    <property type="match status" value="1"/>
</dbReference>
<accession>A0A6B8KA72</accession>
<sequence>MSDFPTPATDRPEHCENALLTVDLSALRQNWRLLADFSNGAECSGMLKANAYGLGLEPVMRALLAEGCRTFFVATAAEGERARAVSETAAIYVLEGLPPDCGELIARARLIPVLGSLEEIAEWAPSGLDAAVQLDTGMNRMGLPLEQTLGAASAIRPRLVMSHFVTSQTPNDPLNERQIAALAAARAAFPGIPASLCNSSGIFLPHKPLLELTRPGYALFGGNPTPRGPNPMKPVVRLRARILATRDIAAGETVGYDATWTATRPTKLATVGVGYADGVPVGASTAPGKPPAEALVGGRRCPLVGRVSMDFIVLDVTEAPPGAARRGEWVELLGDEIGVDELATRSRTIGYEILTRLGPRYARRYV</sequence>
<feature type="binding site" evidence="6 8">
    <location>
        <position position="140"/>
    </location>
    <ligand>
        <name>substrate</name>
    </ligand>
</feature>
<dbReference type="InterPro" id="IPR011079">
    <property type="entry name" value="Ala_racemase_C"/>
</dbReference>
<evidence type="ECO:0000256" key="2">
    <source>
        <dbReference type="ARBA" id="ARBA00001933"/>
    </source>
</evidence>
<dbReference type="GO" id="GO:0008784">
    <property type="term" value="F:alanine racemase activity"/>
    <property type="evidence" value="ECO:0007669"/>
    <property type="project" value="UniProtKB-UniRule"/>
</dbReference>
<comment type="pathway">
    <text evidence="6">Amino-acid biosynthesis; D-alanine biosynthesis; D-alanine from L-alanine: step 1/1.</text>
</comment>
<evidence type="ECO:0000256" key="3">
    <source>
        <dbReference type="ARBA" id="ARBA00013089"/>
    </source>
</evidence>
<organism evidence="10 11">
    <name type="scientific">Methylocystis heyeri</name>
    <dbReference type="NCBI Taxonomy" id="391905"/>
    <lineage>
        <taxon>Bacteria</taxon>
        <taxon>Pseudomonadati</taxon>
        <taxon>Pseudomonadota</taxon>
        <taxon>Alphaproteobacteria</taxon>
        <taxon>Hyphomicrobiales</taxon>
        <taxon>Methylocystaceae</taxon>
        <taxon>Methylocystis</taxon>
    </lineage>
</organism>
<feature type="domain" description="Alanine racemase C-terminal" evidence="9">
    <location>
        <begin position="235"/>
        <end position="366"/>
    </location>
</feature>
<dbReference type="GO" id="GO:0005829">
    <property type="term" value="C:cytosol"/>
    <property type="evidence" value="ECO:0007669"/>
    <property type="project" value="TreeGrafter"/>
</dbReference>
<evidence type="ECO:0000256" key="4">
    <source>
        <dbReference type="ARBA" id="ARBA00022898"/>
    </source>
</evidence>
<name>A0A6B8KA72_9HYPH</name>
<proteinExistence type="inferred from homology"/>
<protein>
    <recommendedName>
        <fullName evidence="3 6">Alanine racemase</fullName>
        <ecNumber evidence="3 6">5.1.1.1</ecNumber>
    </recommendedName>
</protein>
<feature type="active site" description="Proton acceptor; specific for L-alanine" evidence="6">
    <location>
        <position position="256"/>
    </location>
</feature>
<dbReference type="AlphaFoldDB" id="A0A6B8KA72"/>
<evidence type="ECO:0000313" key="11">
    <source>
        <dbReference type="Proteomes" id="UP000309061"/>
    </source>
</evidence>
<comment type="cofactor">
    <cofactor evidence="2 6 7">
        <name>pyridoxal 5'-phosphate</name>
        <dbReference type="ChEBI" id="CHEBI:597326"/>
    </cofactor>
</comment>
<dbReference type="PANTHER" id="PTHR30511:SF0">
    <property type="entry name" value="ALANINE RACEMASE, CATABOLIC-RELATED"/>
    <property type="match status" value="1"/>
</dbReference>
<evidence type="ECO:0000256" key="1">
    <source>
        <dbReference type="ARBA" id="ARBA00000316"/>
    </source>
</evidence>
<dbReference type="Pfam" id="PF00842">
    <property type="entry name" value="Ala_racemase_C"/>
    <property type="match status" value="1"/>
</dbReference>
<dbReference type="SMART" id="SM01005">
    <property type="entry name" value="Ala_racemase_C"/>
    <property type="match status" value="1"/>
</dbReference>
<dbReference type="GO" id="GO:0030632">
    <property type="term" value="P:D-alanine biosynthetic process"/>
    <property type="evidence" value="ECO:0007669"/>
    <property type="project" value="UniProtKB-UniRule"/>
</dbReference>
<dbReference type="OrthoDB" id="9813814at2"/>
<dbReference type="CDD" id="cd00430">
    <property type="entry name" value="PLPDE_III_AR"/>
    <property type="match status" value="1"/>
</dbReference>
<feature type="binding site" evidence="6 8">
    <location>
        <position position="309"/>
    </location>
    <ligand>
        <name>substrate</name>
    </ligand>
</feature>
<evidence type="ECO:0000256" key="8">
    <source>
        <dbReference type="PIRSR" id="PIRSR600821-52"/>
    </source>
</evidence>
<evidence type="ECO:0000256" key="6">
    <source>
        <dbReference type="HAMAP-Rule" id="MF_01201"/>
    </source>
</evidence>
<dbReference type="UniPathway" id="UPA00042">
    <property type="reaction ID" value="UER00497"/>
</dbReference>
<dbReference type="GO" id="GO:0030170">
    <property type="term" value="F:pyridoxal phosphate binding"/>
    <property type="evidence" value="ECO:0007669"/>
    <property type="project" value="UniProtKB-UniRule"/>
</dbReference>
<dbReference type="HAMAP" id="MF_01201">
    <property type="entry name" value="Ala_racemase"/>
    <property type="match status" value="1"/>
</dbReference>
<comment type="catalytic activity">
    <reaction evidence="1 6">
        <text>L-alanine = D-alanine</text>
        <dbReference type="Rhea" id="RHEA:20249"/>
        <dbReference type="ChEBI" id="CHEBI:57416"/>
        <dbReference type="ChEBI" id="CHEBI:57972"/>
        <dbReference type="EC" id="5.1.1.1"/>
    </reaction>
</comment>
<evidence type="ECO:0000256" key="7">
    <source>
        <dbReference type="PIRSR" id="PIRSR600821-50"/>
    </source>
</evidence>
<gene>
    <name evidence="10" type="primary">alr</name>
    <name evidence="10" type="ORF">H2LOC_003055</name>
</gene>